<comment type="caution">
    <text evidence="1">The sequence shown here is derived from an EMBL/GenBank/DDBJ whole genome shotgun (WGS) entry which is preliminary data.</text>
</comment>
<organism evidence="1 2">
    <name type="scientific">Immersiella caudata</name>
    <dbReference type="NCBI Taxonomy" id="314043"/>
    <lineage>
        <taxon>Eukaryota</taxon>
        <taxon>Fungi</taxon>
        <taxon>Dikarya</taxon>
        <taxon>Ascomycota</taxon>
        <taxon>Pezizomycotina</taxon>
        <taxon>Sordariomycetes</taxon>
        <taxon>Sordariomycetidae</taxon>
        <taxon>Sordariales</taxon>
        <taxon>Lasiosphaeriaceae</taxon>
        <taxon>Immersiella</taxon>
    </lineage>
</organism>
<dbReference type="EMBL" id="JAULSU010000004">
    <property type="protein sequence ID" value="KAK0620611.1"/>
    <property type="molecule type" value="Genomic_DNA"/>
</dbReference>
<evidence type="ECO:0000313" key="1">
    <source>
        <dbReference type="EMBL" id="KAK0620611.1"/>
    </source>
</evidence>
<gene>
    <name evidence="1" type="ORF">B0T14DRAFT_521810</name>
</gene>
<evidence type="ECO:0000313" key="2">
    <source>
        <dbReference type="Proteomes" id="UP001175000"/>
    </source>
</evidence>
<sequence>MVHFVHDLKAHDPRDLGLRRILSRTGYLDEFGRDHKHDSALDVPWKEAWVHFLSTLDEIIWRNQNEQLPSLPHADWIEASFVTDRPKSISSTGPARDFSLPAKADIPFFELLERDPRPVKPGLYAKEDAPRRVFGGLKDERNGGVHMVFRNPLGSNSAQWQQLLDRWDIKRQRPVRQQLLVRAPHMWIGQPATSNSPISQIPEVRDVETANTLLQAVQSQPFPLAYKCEAGAKHVQPVVGFWLFPVNPPNSGTEWWKRTLESIDAEPQLALSCL</sequence>
<proteinExistence type="predicted"/>
<protein>
    <submittedName>
        <fullName evidence="1">Uncharacterized protein</fullName>
    </submittedName>
</protein>
<name>A0AA39WSA8_9PEZI</name>
<dbReference type="Proteomes" id="UP001175000">
    <property type="component" value="Unassembled WGS sequence"/>
</dbReference>
<accession>A0AA39WSA8</accession>
<dbReference type="AlphaFoldDB" id="A0AA39WSA8"/>
<keyword evidence="2" id="KW-1185">Reference proteome</keyword>
<reference evidence="1" key="1">
    <citation type="submission" date="2023-06" db="EMBL/GenBank/DDBJ databases">
        <title>Genome-scale phylogeny and comparative genomics of the fungal order Sordariales.</title>
        <authorList>
            <consortium name="Lawrence Berkeley National Laboratory"/>
            <person name="Hensen N."/>
            <person name="Bonometti L."/>
            <person name="Westerberg I."/>
            <person name="Brannstrom I.O."/>
            <person name="Guillou S."/>
            <person name="Cros-Aarteil S."/>
            <person name="Calhoun S."/>
            <person name="Haridas S."/>
            <person name="Kuo A."/>
            <person name="Mondo S."/>
            <person name="Pangilinan J."/>
            <person name="Riley R."/>
            <person name="Labutti K."/>
            <person name="Andreopoulos B."/>
            <person name="Lipzen A."/>
            <person name="Chen C."/>
            <person name="Yanf M."/>
            <person name="Daum C."/>
            <person name="Ng V."/>
            <person name="Clum A."/>
            <person name="Steindorff A."/>
            <person name="Ohm R."/>
            <person name="Martin F."/>
            <person name="Silar P."/>
            <person name="Natvig D."/>
            <person name="Lalanne C."/>
            <person name="Gautier V."/>
            <person name="Ament-Velasquez S.L."/>
            <person name="Kruys A."/>
            <person name="Hutchinson M.I."/>
            <person name="Powell A.J."/>
            <person name="Barry K."/>
            <person name="Miller A.N."/>
            <person name="Grigoriev I.V."/>
            <person name="Debuchy R."/>
            <person name="Gladieux P."/>
            <person name="Thoren M.H."/>
            <person name="Johannesson H."/>
        </authorList>
    </citation>
    <scope>NUCLEOTIDE SEQUENCE</scope>
    <source>
        <strain evidence="1">CBS 606.72</strain>
    </source>
</reference>